<name>A0ACB7FC26_NIBAL</name>
<gene>
    <name evidence="1" type="primary">SLC2A8</name>
    <name evidence="1" type="ORF">GBF38_004078</name>
</gene>
<dbReference type="Proteomes" id="UP000805704">
    <property type="component" value="Chromosome 13"/>
</dbReference>
<evidence type="ECO:0000313" key="2">
    <source>
        <dbReference type="Proteomes" id="UP000805704"/>
    </source>
</evidence>
<sequence length="468" mass="51436">MDIQNERRRLLDGEGGDEDPTGLMSEQDAYLSKVKNKKLYLATFVSVLGPMSFGFVLGYSSPVIPELTTIDDPRLQLNDVQASWFGSIVTVGAAAGGLLGGWMVEKIGRKLSLMFCSLPFVFGFTMIIAAQNVWMLYVGRTLTGLASGVTSLVVPGLFVDWRWLAICASIPPTLLMVCMCFMPETPRFLLSQGKRREAEEALRFLRGPDAPVEWECARIEDACDEQGSSFQLSDLKDPGVYKPLMIGVMLMFFQQMTGINAIMFYAETIFEQAHFKESDLASVIVGLIQVVFTGVAAVIMDKAGRKVLLIISGVAMAISTTAFGVYFYLMSKLHSTTSLSLSMLDMQSTSAEEPHPELAWLALASMAVFIMGFALGWGPIPWLVMSEIFPVKVRGFASAVCVLTNWSMAFVVTKTFQDMMNLLTSAGTFWLFASMCIVNVIFTIAFIPETKGKTLEQIEAMFRGTSGP</sequence>
<organism evidence="1 2">
    <name type="scientific">Nibea albiflora</name>
    <name type="common">Yellow drum</name>
    <name type="synonym">Corvina albiflora</name>
    <dbReference type="NCBI Taxonomy" id="240163"/>
    <lineage>
        <taxon>Eukaryota</taxon>
        <taxon>Metazoa</taxon>
        <taxon>Chordata</taxon>
        <taxon>Craniata</taxon>
        <taxon>Vertebrata</taxon>
        <taxon>Euteleostomi</taxon>
        <taxon>Actinopterygii</taxon>
        <taxon>Neopterygii</taxon>
        <taxon>Teleostei</taxon>
        <taxon>Neoteleostei</taxon>
        <taxon>Acanthomorphata</taxon>
        <taxon>Eupercaria</taxon>
        <taxon>Sciaenidae</taxon>
        <taxon>Nibea</taxon>
    </lineage>
</organism>
<proteinExistence type="predicted"/>
<accession>A0ACB7FC26</accession>
<comment type="caution">
    <text evidence="1">The sequence shown here is derived from an EMBL/GenBank/DDBJ whole genome shotgun (WGS) entry which is preliminary data.</text>
</comment>
<dbReference type="EMBL" id="CM024801">
    <property type="protein sequence ID" value="KAG8011757.1"/>
    <property type="molecule type" value="Genomic_DNA"/>
</dbReference>
<protein>
    <submittedName>
        <fullName evidence="1">Solute carrier family 2</fullName>
    </submittedName>
</protein>
<keyword evidence="2" id="KW-1185">Reference proteome</keyword>
<evidence type="ECO:0000313" key="1">
    <source>
        <dbReference type="EMBL" id="KAG8011757.1"/>
    </source>
</evidence>
<reference evidence="1" key="1">
    <citation type="submission" date="2020-04" db="EMBL/GenBank/DDBJ databases">
        <title>A chromosome-scale assembly and high-density genetic map of the yellow drum (Nibea albiflora) genome.</title>
        <authorList>
            <person name="Xu D."/>
            <person name="Zhang W."/>
            <person name="Chen R."/>
            <person name="Tan P."/>
            <person name="Wang L."/>
            <person name="Song H."/>
            <person name="Tian L."/>
            <person name="Zhu Q."/>
            <person name="Wang B."/>
        </authorList>
    </citation>
    <scope>NUCLEOTIDE SEQUENCE</scope>
    <source>
        <strain evidence="1">ZJHYS-2018</strain>
    </source>
</reference>